<dbReference type="PANTHER" id="PTHR33112:SF11">
    <property type="entry name" value="HETEROKARYON INCOMPATIBILITY DOMAIN-CONTAINING PROTEIN"/>
    <property type="match status" value="1"/>
</dbReference>
<evidence type="ECO:0000259" key="1">
    <source>
        <dbReference type="Pfam" id="PF06985"/>
    </source>
</evidence>
<proteinExistence type="predicted"/>
<dbReference type="Proteomes" id="UP000613401">
    <property type="component" value="Unassembled WGS sequence"/>
</dbReference>
<name>A0A8H4CRT1_COLGL</name>
<dbReference type="EMBL" id="WVTB01000017">
    <property type="protein sequence ID" value="KAF3808948.1"/>
    <property type="molecule type" value="Genomic_DNA"/>
</dbReference>
<sequence>MSLICPICQDCLAKPGFYTYPISEAQEKPHHLSCRSLKRSVDAGCYACSRLWAVLDPEERQLVAAGSNSQPEDAVATNLPSEKVETSDIIGPLSNVSISDGAQFGHPKCFLWQVAFNAGPLSTPSLSKPRPYWRPALLLKPFHEYCSAKFHSETTKSSETIITAKGWIRKCIESHELCSKTSPTDTQWYPTRLLDCSSPNDSSVQCRIIDTDISNLHGPYMTLSHCWGSVDCLRLTAGNYESLTRGFPLGDLPVLYQDAVWVTRQLGVQYLWIDSLCIVQEGDGLADWRLESTRMGEVYGKSYCNISATHAPNGHSSMFHNRNLISLTPQMVDLPLEGQLVRHFVVDYSFWDNEVSQTPINERAWVLQERLLSPRILHFGERQVMWECLCTETAEIYPDDLPVNLRPCSTSLKGFGIPNQSTFNNDLHVYLYWAEIVKTYTTCKLTFQQDKLVAISAIAKKVMKALGDEYVAGMWRKYLARELIWSVSVSTHRFGIEYRAHADAMDTTDRTPVTYTAPSWSWASTSGNGNPGLPDVPETDVIIAVKDYDLDYATPDTTGFIRGGWLRIWGELKTLKLIPYRSSPTCTTADWEMVVNGTNVSILSDSKAREPQPHVMLDTYHSEFDEQNSTSTLFCMPARERKGDEGSLYVLLLELQDRDSGTFRRIGMARGWGKEVKHRILWGRDNTTQLPCEAFINGRSLVRLV</sequence>
<accession>A0A8H4CRT1</accession>
<gene>
    <name evidence="2" type="ORF">GCG54_00011140</name>
</gene>
<dbReference type="InterPro" id="IPR010730">
    <property type="entry name" value="HET"/>
</dbReference>
<dbReference type="RefSeq" id="XP_045268107.1">
    <property type="nucleotide sequence ID" value="XM_045411049.1"/>
</dbReference>
<dbReference type="GeneID" id="69018266"/>
<protein>
    <recommendedName>
        <fullName evidence="1">Heterokaryon incompatibility domain-containing protein</fullName>
    </recommendedName>
</protein>
<feature type="domain" description="Heterokaryon incompatibility" evidence="1">
    <location>
        <begin position="220"/>
        <end position="369"/>
    </location>
</feature>
<comment type="caution">
    <text evidence="2">The sequence shown here is derived from an EMBL/GenBank/DDBJ whole genome shotgun (WGS) entry which is preliminary data.</text>
</comment>
<evidence type="ECO:0000313" key="3">
    <source>
        <dbReference type="Proteomes" id="UP000613401"/>
    </source>
</evidence>
<dbReference type="PANTHER" id="PTHR33112">
    <property type="entry name" value="DOMAIN PROTEIN, PUTATIVE-RELATED"/>
    <property type="match status" value="1"/>
</dbReference>
<organism evidence="2 3">
    <name type="scientific">Colletotrichum gloeosporioides</name>
    <name type="common">Anthracnose fungus</name>
    <name type="synonym">Glomerella cingulata</name>
    <dbReference type="NCBI Taxonomy" id="474922"/>
    <lineage>
        <taxon>Eukaryota</taxon>
        <taxon>Fungi</taxon>
        <taxon>Dikarya</taxon>
        <taxon>Ascomycota</taxon>
        <taxon>Pezizomycotina</taxon>
        <taxon>Sordariomycetes</taxon>
        <taxon>Hypocreomycetidae</taxon>
        <taxon>Glomerellales</taxon>
        <taxon>Glomerellaceae</taxon>
        <taxon>Colletotrichum</taxon>
        <taxon>Colletotrichum gloeosporioides species complex</taxon>
    </lineage>
</organism>
<reference evidence="2" key="1">
    <citation type="journal article" date="2020" name="Phytopathology">
        <title>Genome sequence and comparative analysis of Colletotrichum gloeosporioides isolated from Liriodendron leaves.</title>
        <authorList>
            <person name="Fu F.F."/>
            <person name="Hao Z."/>
            <person name="Wang P."/>
            <person name="Lu Y."/>
            <person name="Xue L.J."/>
            <person name="Wei G."/>
            <person name="Tian Y."/>
            <person name="Baishi H."/>
            <person name="Xu H."/>
            <person name="Shi J."/>
            <person name="Cheng T."/>
            <person name="Wang G."/>
            <person name="Yi Y."/>
            <person name="Chen J."/>
        </authorList>
    </citation>
    <scope>NUCLEOTIDE SEQUENCE</scope>
    <source>
        <strain evidence="2">Lc1</strain>
    </source>
</reference>
<evidence type="ECO:0000313" key="2">
    <source>
        <dbReference type="EMBL" id="KAF3808948.1"/>
    </source>
</evidence>
<keyword evidence="3" id="KW-1185">Reference proteome</keyword>
<reference evidence="2" key="2">
    <citation type="submission" date="2020-03" db="EMBL/GenBank/DDBJ databases">
        <authorList>
            <person name="Fu F.-F."/>
            <person name="Chen J."/>
        </authorList>
    </citation>
    <scope>NUCLEOTIDE SEQUENCE</scope>
    <source>
        <strain evidence="2">Lc1</strain>
    </source>
</reference>
<dbReference type="Pfam" id="PF06985">
    <property type="entry name" value="HET"/>
    <property type="match status" value="1"/>
</dbReference>
<dbReference type="AlphaFoldDB" id="A0A8H4CRT1"/>